<gene>
    <name evidence="12" type="ORF">IV67_GL001077</name>
</gene>
<evidence type="ECO:0000256" key="10">
    <source>
        <dbReference type="ARBA" id="ARBA00025157"/>
    </source>
</evidence>
<comment type="subcellular location">
    <subcellularLocation>
        <location evidence="1">Cell membrane</location>
        <topology evidence="1">Peripheral membrane protein</topology>
    </subcellularLocation>
</comment>
<comment type="function">
    <text evidence="10">Probably part of an ABC transporter complex. Responsible for energy coupling to the transport system.</text>
</comment>
<evidence type="ECO:0000256" key="6">
    <source>
        <dbReference type="ARBA" id="ARBA00022741"/>
    </source>
</evidence>
<dbReference type="Gene3D" id="3.40.50.300">
    <property type="entry name" value="P-loop containing nucleotide triphosphate hydrolases"/>
    <property type="match status" value="2"/>
</dbReference>
<dbReference type="PANTHER" id="PTHR43553:SF26">
    <property type="entry name" value="ABC TRANSPORTER ATP-BINDING PROTEIN BC_2655-RELATED"/>
    <property type="match status" value="1"/>
</dbReference>
<dbReference type="GO" id="GO:0042626">
    <property type="term" value="F:ATPase-coupled transmembrane transporter activity"/>
    <property type="evidence" value="ECO:0007669"/>
    <property type="project" value="TreeGrafter"/>
</dbReference>
<dbReference type="CDD" id="cd03225">
    <property type="entry name" value="ABC_cobalt_CbiO_domain1"/>
    <property type="match status" value="2"/>
</dbReference>
<dbReference type="RefSeq" id="WP_057788885.1">
    <property type="nucleotide sequence ID" value="NZ_JQCD01000031.1"/>
</dbReference>
<dbReference type="PATRIC" id="fig|1620.3.peg.1092"/>
<dbReference type="Pfam" id="PF12558">
    <property type="entry name" value="DUF3744"/>
    <property type="match status" value="1"/>
</dbReference>
<feature type="domain" description="ABC transporter" evidence="11">
    <location>
        <begin position="10"/>
        <end position="251"/>
    </location>
</feature>
<dbReference type="InterPro" id="IPR022216">
    <property type="entry name" value="ABC_Co_transporter"/>
</dbReference>
<comment type="similarity">
    <text evidence="2">Belongs to the ABC transporter superfamily.</text>
</comment>
<dbReference type="AlphaFoldDB" id="A0A0R2JFD2"/>
<evidence type="ECO:0000256" key="8">
    <source>
        <dbReference type="ARBA" id="ARBA00022967"/>
    </source>
</evidence>
<dbReference type="SUPFAM" id="SSF52540">
    <property type="entry name" value="P-loop containing nucleoside triphosphate hydrolases"/>
    <property type="match status" value="2"/>
</dbReference>
<keyword evidence="5" id="KW-0677">Repeat</keyword>
<dbReference type="GO" id="GO:0043190">
    <property type="term" value="C:ATP-binding cassette (ABC) transporter complex"/>
    <property type="evidence" value="ECO:0007669"/>
    <property type="project" value="TreeGrafter"/>
</dbReference>
<keyword evidence="6" id="KW-0547">Nucleotide-binding</keyword>
<evidence type="ECO:0000256" key="2">
    <source>
        <dbReference type="ARBA" id="ARBA00005417"/>
    </source>
</evidence>
<protein>
    <submittedName>
        <fullName evidence="12">ABC superfamily ATP binding cassette transporter, ABC protein</fullName>
    </submittedName>
</protein>
<dbReference type="InterPro" id="IPR003439">
    <property type="entry name" value="ABC_transporter-like_ATP-bd"/>
</dbReference>
<keyword evidence="13" id="KW-1185">Reference proteome</keyword>
<evidence type="ECO:0000256" key="4">
    <source>
        <dbReference type="ARBA" id="ARBA00022475"/>
    </source>
</evidence>
<keyword evidence="7" id="KW-0067">ATP-binding</keyword>
<dbReference type="InterPro" id="IPR050095">
    <property type="entry name" value="ECF_ABC_transporter_ATP-bd"/>
</dbReference>
<dbReference type="OrthoDB" id="501320at2"/>
<dbReference type="STRING" id="1620.IV67_GL001077"/>
<name>A0A0R2JFD2_9LACO</name>
<proteinExistence type="inferred from homology"/>
<keyword evidence="8" id="KW-1278">Translocase</keyword>
<dbReference type="InterPro" id="IPR003593">
    <property type="entry name" value="AAA+_ATPase"/>
</dbReference>
<dbReference type="SMART" id="SM00382">
    <property type="entry name" value="AAA"/>
    <property type="match status" value="2"/>
</dbReference>
<evidence type="ECO:0000256" key="1">
    <source>
        <dbReference type="ARBA" id="ARBA00004202"/>
    </source>
</evidence>
<dbReference type="NCBIfam" id="NF010167">
    <property type="entry name" value="PRK13648.1"/>
    <property type="match status" value="2"/>
</dbReference>
<dbReference type="PROSITE" id="PS50893">
    <property type="entry name" value="ABC_TRANSPORTER_2"/>
    <property type="match status" value="2"/>
</dbReference>
<keyword evidence="9" id="KW-0472">Membrane</keyword>
<dbReference type="InterPro" id="IPR017871">
    <property type="entry name" value="ABC_transporter-like_CS"/>
</dbReference>
<dbReference type="PANTHER" id="PTHR43553">
    <property type="entry name" value="HEAVY METAL TRANSPORTER"/>
    <property type="match status" value="1"/>
</dbReference>
<evidence type="ECO:0000256" key="7">
    <source>
        <dbReference type="ARBA" id="ARBA00022840"/>
    </source>
</evidence>
<sequence length="574" mass="62577">MVKTDNAPILELRDVTFKYAAQKEPTLKKLNLKIHAGELVVIAGASGSGKSTLGRLISGLIPEAYPGDLTGDLLINGQVVNGQSIFERSQAIGTVLQDTNAQFVGLSVAEDVAFALENDGVATDPMHAAVLEWLERLDLGQRMNLAPQFLSGGQKQRTAMAGVLIDESPILLLDEPLASLDQQSGSDMLDLLDRLREERGLTIILIEHRLTQVLQHNLDQLVILDAGQIQSNTDALTAVQTNCLPAYGLAEPLYIRLLKRAGIDLDETQQLLLPEQVTAPHLAEKLASTIADFPTLPTDNFGEPILTVEHLSYGYGPAEPLFKDVNFHLDAGEIVALVGKNGSGKSTLINILTGFITDKKMNGDLRLHNQDLSKLSIKERADVIGYVIQDPNLMLTQSSVYDEVALGLRLRGYEEADIETTVTDLLKTAGLYPMRNWPIDSLSFGQKKRLSIIAILALRLEILILDEPTAGQDAYHAQKLIAFILKLKREYELTILVVTHDMGLMCTIADRSVVLVDGEIIANGTPAAILADQDVVTAGNLQATTVHTLLQRFDLVADTRVFRALTGQEAHNES</sequence>
<evidence type="ECO:0000313" key="13">
    <source>
        <dbReference type="Proteomes" id="UP000051673"/>
    </source>
</evidence>
<accession>A0A0R2JFD2</accession>
<dbReference type="InterPro" id="IPR027417">
    <property type="entry name" value="P-loop_NTPase"/>
</dbReference>
<dbReference type="GO" id="GO:0005524">
    <property type="term" value="F:ATP binding"/>
    <property type="evidence" value="ECO:0007669"/>
    <property type="project" value="UniProtKB-KW"/>
</dbReference>
<keyword evidence="4" id="KW-1003">Cell membrane</keyword>
<dbReference type="Pfam" id="PF00005">
    <property type="entry name" value="ABC_tran"/>
    <property type="match status" value="2"/>
</dbReference>
<dbReference type="PROSITE" id="PS00211">
    <property type="entry name" value="ABC_TRANSPORTER_1"/>
    <property type="match status" value="1"/>
</dbReference>
<evidence type="ECO:0000256" key="9">
    <source>
        <dbReference type="ARBA" id="ARBA00023136"/>
    </source>
</evidence>
<evidence type="ECO:0000259" key="11">
    <source>
        <dbReference type="PROSITE" id="PS50893"/>
    </source>
</evidence>
<comment type="caution">
    <text evidence="12">The sequence shown here is derived from an EMBL/GenBank/DDBJ whole genome shotgun (WGS) entry which is preliminary data.</text>
</comment>
<keyword evidence="3" id="KW-0813">Transport</keyword>
<dbReference type="GO" id="GO:0016887">
    <property type="term" value="F:ATP hydrolysis activity"/>
    <property type="evidence" value="ECO:0007669"/>
    <property type="project" value="InterPro"/>
</dbReference>
<evidence type="ECO:0000256" key="3">
    <source>
        <dbReference type="ARBA" id="ARBA00022448"/>
    </source>
</evidence>
<evidence type="ECO:0000256" key="5">
    <source>
        <dbReference type="ARBA" id="ARBA00022737"/>
    </source>
</evidence>
<dbReference type="EMBL" id="JQCD01000031">
    <property type="protein sequence ID" value="KRN76027.1"/>
    <property type="molecule type" value="Genomic_DNA"/>
</dbReference>
<dbReference type="InterPro" id="IPR015856">
    <property type="entry name" value="ABC_transpr_CbiO/EcfA_su"/>
</dbReference>
<feature type="domain" description="ABC transporter" evidence="11">
    <location>
        <begin position="306"/>
        <end position="542"/>
    </location>
</feature>
<dbReference type="Proteomes" id="UP000051673">
    <property type="component" value="Unassembled WGS sequence"/>
</dbReference>
<reference evidence="12 13" key="1">
    <citation type="journal article" date="2015" name="Genome Announc.">
        <title>Expanding the biotechnology potential of lactobacilli through comparative genomics of 213 strains and associated genera.</title>
        <authorList>
            <person name="Sun Z."/>
            <person name="Harris H.M."/>
            <person name="McCann A."/>
            <person name="Guo C."/>
            <person name="Argimon S."/>
            <person name="Zhang W."/>
            <person name="Yang X."/>
            <person name="Jeffery I.B."/>
            <person name="Cooney J.C."/>
            <person name="Kagawa T.F."/>
            <person name="Liu W."/>
            <person name="Song Y."/>
            <person name="Salvetti E."/>
            <person name="Wrobel A."/>
            <person name="Rasinkangas P."/>
            <person name="Parkhill J."/>
            <person name="Rea M.C."/>
            <person name="O'Sullivan O."/>
            <person name="Ritari J."/>
            <person name="Douillard F.P."/>
            <person name="Paul Ross R."/>
            <person name="Yang R."/>
            <person name="Briner A.E."/>
            <person name="Felis G.E."/>
            <person name="de Vos W.M."/>
            <person name="Barrangou R."/>
            <person name="Klaenhammer T.R."/>
            <person name="Caufield P.W."/>
            <person name="Cui Y."/>
            <person name="Zhang H."/>
            <person name="O'Toole P.W."/>
        </authorList>
    </citation>
    <scope>NUCLEOTIDE SEQUENCE [LARGE SCALE GENOMIC DNA]</scope>
    <source>
        <strain evidence="12 13">DSM 20014</strain>
    </source>
</reference>
<evidence type="ECO:0000313" key="12">
    <source>
        <dbReference type="EMBL" id="KRN76027.1"/>
    </source>
</evidence>
<organism evidence="12 13">
    <name type="scientific">Weissella minor</name>
    <dbReference type="NCBI Taxonomy" id="1620"/>
    <lineage>
        <taxon>Bacteria</taxon>
        <taxon>Bacillati</taxon>
        <taxon>Bacillota</taxon>
        <taxon>Bacilli</taxon>
        <taxon>Lactobacillales</taxon>
        <taxon>Lactobacillaceae</taxon>
        <taxon>Weissella</taxon>
    </lineage>
</organism>